<dbReference type="PANTHER" id="PTHR15666:SF1">
    <property type="entry name" value="COMM DOMAIN-CONTAINING PROTEIN 5"/>
    <property type="match status" value="1"/>
</dbReference>
<evidence type="ECO:0000259" key="3">
    <source>
        <dbReference type="PROSITE" id="PS51269"/>
    </source>
</evidence>
<evidence type="ECO:0000313" key="4">
    <source>
        <dbReference type="EMBL" id="CAD7408462.1"/>
    </source>
</evidence>
<accession>A0A7R9D5F3</accession>
<dbReference type="InterPro" id="IPR037357">
    <property type="entry name" value="COMMD5"/>
</dbReference>
<organism evidence="4">
    <name type="scientific">Timema poppense</name>
    <name type="common">Walking stick</name>
    <dbReference type="NCBI Taxonomy" id="170557"/>
    <lineage>
        <taxon>Eukaryota</taxon>
        <taxon>Metazoa</taxon>
        <taxon>Ecdysozoa</taxon>
        <taxon>Arthropoda</taxon>
        <taxon>Hexapoda</taxon>
        <taxon>Insecta</taxon>
        <taxon>Pterygota</taxon>
        <taxon>Neoptera</taxon>
        <taxon>Polyneoptera</taxon>
        <taxon>Phasmatodea</taxon>
        <taxon>Timematodea</taxon>
        <taxon>Timematoidea</taxon>
        <taxon>Timematidae</taxon>
        <taxon>Timema</taxon>
    </lineage>
</organism>
<feature type="domain" description="COMM" evidence="3">
    <location>
        <begin position="249"/>
        <end position="330"/>
    </location>
</feature>
<reference evidence="4" key="1">
    <citation type="submission" date="2020-11" db="EMBL/GenBank/DDBJ databases">
        <authorList>
            <person name="Tran Van P."/>
        </authorList>
    </citation>
    <scope>NUCLEOTIDE SEQUENCE</scope>
</reference>
<dbReference type="PROSITE" id="PS51269">
    <property type="entry name" value="COMM"/>
    <property type="match status" value="1"/>
</dbReference>
<dbReference type="AlphaFoldDB" id="A0A7R9D5F3"/>
<dbReference type="InterPro" id="IPR017920">
    <property type="entry name" value="COMM"/>
</dbReference>
<proteinExistence type="inferred from homology"/>
<gene>
    <name evidence="4" type="ORF">TPSB3V08_LOCUS6376</name>
</gene>
<sequence length="339" mass="38498">MVELASFLEKRSGETCEESENIGYMTLPSVKQRRHIFSKSNQPLELTLSGKRTSGMSAVVPGPIAEPALKFISSLDTLSQPWSICLSMAASVRYSFHCCGQRNRIFRITCAVSLQENQRQGLVLLIWVKQGRNGSALQPVHHVTEETSSLKMLLTNFVVALDSIKQQPAQDGALEEARAVIGSYQETYELYSEIVRMVHACLQSPQYPLTMDTLKTQVKDSKLPEVTWKDLITLVNGEQRYCANTFHLKLEKLRWRIDVTISSRYDIYGMDQRSSSSRLVSVLSRVLEPCLLLEMTLSNGRKEVFEVSLAKFHQVRYHVTSLLNEMENIEKRKLFKSAT</sequence>
<dbReference type="Pfam" id="PF07258">
    <property type="entry name" value="COMM_domain"/>
    <property type="match status" value="1"/>
</dbReference>
<comment type="similarity">
    <text evidence="2">Belongs to the COMM domain-containing protein 5 family.</text>
</comment>
<name>A0A7R9D5F3_TIMPO</name>
<dbReference type="PANTHER" id="PTHR15666">
    <property type="entry name" value="COMM DOMAIN CONTAINING PROTEIN 5"/>
    <property type="match status" value="1"/>
</dbReference>
<protein>
    <recommendedName>
        <fullName evidence="1">COMM domain-containing protein 5</fullName>
    </recommendedName>
</protein>
<dbReference type="GO" id="GO:0005634">
    <property type="term" value="C:nucleus"/>
    <property type="evidence" value="ECO:0007669"/>
    <property type="project" value="TreeGrafter"/>
</dbReference>
<dbReference type="EMBL" id="OD003721">
    <property type="protein sequence ID" value="CAD7408462.1"/>
    <property type="molecule type" value="Genomic_DNA"/>
</dbReference>
<evidence type="ECO:0000256" key="1">
    <source>
        <dbReference type="ARBA" id="ARBA00016556"/>
    </source>
</evidence>
<evidence type="ECO:0000256" key="2">
    <source>
        <dbReference type="ARBA" id="ARBA00093452"/>
    </source>
</evidence>